<dbReference type="Gene3D" id="2.60.40.10">
    <property type="entry name" value="Immunoglobulins"/>
    <property type="match status" value="4"/>
</dbReference>
<keyword evidence="3" id="KW-0472">Membrane</keyword>
<evidence type="ECO:0000256" key="5">
    <source>
        <dbReference type="ARBA" id="ARBA00023180"/>
    </source>
</evidence>
<dbReference type="GeneTree" id="ENSGT01120000271914"/>
<dbReference type="GO" id="GO:0050863">
    <property type="term" value="P:regulation of T cell activation"/>
    <property type="evidence" value="ECO:0007669"/>
    <property type="project" value="UniProtKB-ARBA"/>
</dbReference>
<dbReference type="Ensembl" id="ENSAMXT00000030630.1">
    <property type="protein sequence ID" value="ENSAMXP00000039580.1"/>
    <property type="gene ID" value="ENSAMXG00000030375.1"/>
</dbReference>
<dbReference type="SMART" id="SM00406">
    <property type="entry name" value="IGv"/>
    <property type="match status" value="3"/>
</dbReference>
<reference evidence="8" key="4">
    <citation type="submission" date="2025-09" db="UniProtKB">
        <authorList>
            <consortium name="Ensembl"/>
        </authorList>
    </citation>
    <scope>IDENTIFICATION</scope>
</reference>
<sequence length="563" mass="63321">MTGCLVATSITGSNKPCTGCKIATIVFARTLNLSHIFLTGFLSADSRMNAPSASSRRASSRRASSRLRFLTVRATAGDTVILPCYLPPEISTETREFRWFKGTDCVFQRRFSEENEGAEQIWMMLFKGELNLTLKDVKVTDSGQYRCEILAEKKEEIAVIHLHVAEFKLVSRSEDVGNPNVQPLDSTSSDEWSSSFVDSHDVFYGDDVTLSCYLSPETSAVTMEIRWFKGADCVYLYQNGQVTEGRGYEGRVSVITDDLQRGNVSLNLRDAQRSDRGEYRCEITDGEKKVENNGVYLHVSGSLKIPQTRPVNVHVGETVTLQCYLTPRTSAVTMEIRWFKGADCVYLYQNGQVTEGRGYEGRVSVITDDLQRGNVSLNLRDAQESDSGEYRCEITRGTNKLESDGVHLRVTEFILVYRSEDVGKRDRRQSSPHVVFTSAGYDITLPCFLSPETSAVTMEIRWFKGADCVYLYQNGQVTEGRGYEGRVSVITDDLQRGNVSLNLRDAQESDSGEYRCEITDGEKKVDTGLFCKILFTFHNLQIYTLSTHFTYLITVSYKSIHTP</sequence>
<feature type="domain" description="Ig-like" evidence="7">
    <location>
        <begin position="51"/>
        <end position="158"/>
    </location>
</feature>
<dbReference type="GO" id="GO:0001817">
    <property type="term" value="P:regulation of cytokine production"/>
    <property type="evidence" value="ECO:0007669"/>
    <property type="project" value="TreeGrafter"/>
</dbReference>
<keyword evidence="4" id="KW-1015">Disulfide bond</keyword>
<dbReference type="AlphaFoldDB" id="A0A3B1JCL9"/>
<keyword evidence="5" id="KW-0325">Glycoprotein</keyword>
<feature type="domain" description="Ig-like" evidence="7">
    <location>
        <begin position="306"/>
        <end position="402"/>
    </location>
</feature>
<dbReference type="InterPro" id="IPR036179">
    <property type="entry name" value="Ig-like_dom_sf"/>
</dbReference>
<reference evidence="9" key="1">
    <citation type="submission" date="2013-03" db="EMBL/GenBank/DDBJ databases">
        <authorList>
            <person name="Jeffery W."/>
            <person name="Warren W."/>
            <person name="Wilson R.K."/>
        </authorList>
    </citation>
    <scope>NUCLEOTIDE SEQUENCE</scope>
    <source>
        <strain evidence="9">female</strain>
    </source>
</reference>
<proteinExistence type="predicted"/>
<reference evidence="9" key="2">
    <citation type="journal article" date="2014" name="Nat. Commun.">
        <title>The cavefish genome reveals candidate genes for eye loss.</title>
        <authorList>
            <person name="McGaugh S.E."/>
            <person name="Gross J.B."/>
            <person name="Aken B."/>
            <person name="Blin M."/>
            <person name="Borowsky R."/>
            <person name="Chalopin D."/>
            <person name="Hinaux H."/>
            <person name="Jeffery W.R."/>
            <person name="Keene A."/>
            <person name="Ma L."/>
            <person name="Minx P."/>
            <person name="Murphy D."/>
            <person name="O'Quin K.E."/>
            <person name="Retaux S."/>
            <person name="Rohner N."/>
            <person name="Searle S.M."/>
            <person name="Stahl B.A."/>
            <person name="Tabin C."/>
            <person name="Volff J.N."/>
            <person name="Yoshizawa M."/>
            <person name="Warren W.C."/>
        </authorList>
    </citation>
    <scope>NUCLEOTIDE SEQUENCE [LARGE SCALE GENOMIC DNA]</scope>
    <source>
        <strain evidence="9">female</strain>
    </source>
</reference>
<evidence type="ECO:0000259" key="7">
    <source>
        <dbReference type="PROSITE" id="PS50835"/>
    </source>
</evidence>
<dbReference type="PANTHER" id="PTHR24100:SF130">
    <property type="entry name" value="BUTYROPHILIN-LIKE PROTEIN 9"/>
    <property type="match status" value="1"/>
</dbReference>
<dbReference type="InterPro" id="IPR013106">
    <property type="entry name" value="Ig_V-set"/>
</dbReference>
<evidence type="ECO:0000313" key="8">
    <source>
        <dbReference type="Ensembl" id="ENSAMXP00000039580.1"/>
    </source>
</evidence>
<comment type="subcellular location">
    <subcellularLocation>
        <location evidence="1">Membrane</location>
    </subcellularLocation>
</comment>
<dbReference type="GO" id="GO:1903037">
    <property type="term" value="P:regulation of leukocyte cell-cell adhesion"/>
    <property type="evidence" value="ECO:0007669"/>
    <property type="project" value="UniProtKB-ARBA"/>
</dbReference>
<dbReference type="InterPro" id="IPR013783">
    <property type="entry name" value="Ig-like_fold"/>
</dbReference>
<dbReference type="GO" id="GO:0009897">
    <property type="term" value="C:external side of plasma membrane"/>
    <property type="evidence" value="ECO:0007669"/>
    <property type="project" value="TreeGrafter"/>
</dbReference>
<dbReference type="GO" id="GO:0050852">
    <property type="term" value="P:T cell receptor signaling pathway"/>
    <property type="evidence" value="ECO:0007669"/>
    <property type="project" value="TreeGrafter"/>
</dbReference>
<dbReference type="InterPro" id="IPR007110">
    <property type="entry name" value="Ig-like_dom"/>
</dbReference>
<dbReference type="SMART" id="SM00409">
    <property type="entry name" value="IG"/>
    <property type="match status" value="4"/>
</dbReference>
<feature type="domain" description="Ig-like" evidence="7">
    <location>
        <begin position="440"/>
        <end position="526"/>
    </location>
</feature>
<dbReference type="Bgee" id="ENSAMXG00000030375">
    <property type="expression patterns" value="Expressed in zone of skin"/>
</dbReference>
<keyword evidence="2" id="KW-0732">Signal</keyword>
<dbReference type="PANTHER" id="PTHR24100">
    <property type="entry name" value="BUTYROPHILIN"/>
    <property type="match status" value="1"/>
</dbReference>
<dbReference type="STRING" id="7994.ENSAMXP00000039580"/>
<dbReference type="InterPro" id="IPR003598">
    <property type="entry name" value="Ig_sub2"/>
</dbReference>
<dbReference type="InParanoid" id="A0A3B1JCL9"/>
<accession>A0A3B1JCL9</accession>
<dbReference type="Proteomes" id="UP000018467">
    <property type="component" value="Unassembled WGS sequence"/>
</dbReference>
<protein>
    <recommendedName>
        <fullName evidence="7">Ig-like domain-containing protein</fullName>
    </recommendedName>
</protein>
<evidence type="ECO:0000256" key="6">
    <source>
        <dbReference type="ARBA" id="ARBA00023319"/>
    </source>
</evidence>
<feature type="domain" description="Ig-like" evidence="7">
    <location>
        <begin position="179"/>
        <end position="291"/>
    </location>
</feature>
<name>A0A3B1JCL9_ASTMX</name>
<keyword evidence="9" id="KW-1185">Reference proteome</keyword>
<organism evidence="8 9">
    <name type="scientific">Astyanax mexicanus</name>
    <name type="common">Blind cave fish</name>
    <name type="synonym">Astyanax fasciatus mexicanus</name>
    <dbReference type="NCBI Taxonomy" id="7994"/>
    <lineage>
        <taxon>Eukaryota</taxon>
        <taxon>Metazoa</taxon>
        <taxon>Chordata</taxon>
        <taxon>Craniata</taxon>
        <taxon>Vertebrata</taxon>
        <taxon>Euteleostomi</taxon>
        <taxon>Actinopterygii</taxon>
        <taxon>Neopterygii</taxon>
        <taxon>Teleostei</taxon>
        <taxon>Ostariophysi</taxon>
        <taxon>Characiformes</taxon>
        <taxon>Characoidei</taxon>
        <taxon>Acestrorhamphidae</taxon>
        <taxon>Acestrorhamphinae</taxon>
        <taxon>Astyanax</taxon>
    </lineage>
</organism>
<evidence type="ECO:0000256" key="1">
    <source>
        <dbReference type="ARBA" id="ARBA00004370"/>
    </source>
</evidence>
<dbReference type="Pfam" id="PF07686">
    <property type="entry name" value="V-set"/>
    <property type="match status" value="4"/>
</dbReference>
<dbReference type="SMART" id="SM00408">
    <property type="entry name" value="IGc2"/>
    <property type="match status" value="4"/>
</dbReference>
<dbReference type="InterPro" id="IPR003599">
    <property type="entry name" value="Ig_sub"/>
</dbReference>
<dbReference type="FunFam" id="2.60.40.10:FF:000142">
    <property type="entry name" value="V-set domain-containing T-cell activation inhibitor 1"/>
    <property type="match status" value="3"/>
</dbReference>
<evidence type="ECO:0000256" key="2">
    <source>
        <dbReference type="ARBA" id="ARBA00022729"/>
    </source>
</evidence>
<evidence type="ECO:0000256" key="4">
    <source>
        <dbReference type="ARBA" id="ARBA00023157"/>
    </source>
</evidence>
<reference evidence="8" key="3">
    <citation type="submission" date="2025-08" db="UniProtKB">
        <authorList>
            <consortium name="Ensembl"/>
        </authorList>
    </citation>
    <scope>IDENTIFICATION</scope>
</reference>
<dbReference type="InterPro" id="IPR050504">
    <property type="entry name" value="IgSF_BTN/MOG"/>
</dbReference>
<keyword evidence="6" id="KW-0393">Immunoglobulin domain</keyword>
<evidence type="ECO:0000256" key="3">
    <source>
        <dbReference type="ARBA" id="ARBA00023136"/>
    </source>
</evidence>
<evidence type="ECO:0000313" key="9">
    <source>
        <dbReference type="Proteomes" id="UP000018467"/>
    </source>
</evidence>
<dbReference type="GO" id="GO:0005102">
    <property type="term" value="F:signaling receptor binding"/>
    <property type="evidence" value="ECO:0007669"/>
    <property type="project" value="TreeGrafter"/>
</dbReference>
<dbReference type="SUPFAM" id="SSF48726">
    <property type="entry name" value="Immunoglobulin"/>
    <property type="match status" value="4"/>
</dbReference>
<dbReference type="PROSITE" id="PS50835">
    <property type="entry name" value="IG_LIKE"/>
    <property type="match status" value="4"/>
</dbReference>